<keyword evidence="3" id="KW-0067">ATP-binding</keyword>
<dbReference type="PANTHER" id="PTHR47989">
    <property type="entry name" value="OS01G0750732 PROTEIN"/>
    <property type="match status" value="1"/>
</dbReference>
<dbReference type="Pfam" id="PF07714">
    <property type="entry name" value="PK_Tyr_Ser-Thr"/>
    <property type="match status" value="1"/>
</dbReference>
<evidence type="ECO:0000313" key="6">
    <source>
        <dbReference type="Proteomes" id="UP001054252"/>
    </source>
</evidence>
<feature type="domain" description="Protein kinase" evidence="4">
    <location>
        <begin position="283"/>
        <end position="353"/>
    </location>
</feature>
<dbReference type="Proteomes" id="UP001054252">
    <property type="component" value="Unassembled WGS sequence"/>
</dbReference>
<gene>
    <name evidence="5" type="ORF">SLEP1_g24969</name>
</gene>
<dbReference type="EMBL" id="BPVZ01000040">
    <property type="protein sequence ID" value="GKV14042.1"/>
    <property type="molecule type" value="Genomic_DNA"/>
</dbReference>
<dbReference type="SUPFAM" id="SSF56112">
    <property type="entry name" value="Protein kinase-like (PK-like)"/>
    <property type="match status" value="1"/>
</dbReference>
<proteinExistence type="predicted"/>
<dbReference type="InterPro" id="IPR011009">
    <property type="entry name" value="Kinase-like_dom_sf"/>
</dbReference>
<organism evidence="5 6">
    <name type="scientific">Rubroshorea leprosula</name>
    <dbReference type="NCBI Taxonomy" id="152421"/>
    <lineage>
        <taxon>Eukaryota</taxon>
        <taxon>Viridiplantae</taxon>
        <taxon>Streptophyta</taxon>
        <taxon>Embryophyta</taxon>
        <taxon>Tracheophyta</taxon>
        <taxon>Spermatophyta</taxon>
        <taxon>Magnoliopsida</taxon>
        <taxon>eudicotyledons</taxon>
        <taxon>Gunneridae</taxon>
        <taxon>Pentapetalae</taxon>
        <taxon>rosids</taxon>
        <taxon>malvids</taxon>
        <taxon>Malvales</taxon>
        <taxon>Dipterocarpaceae</taxon>
        <taxon>Rubroshorea</taxon>
    </lineage>
</organism>
<protein>
    <recommendedName>
        <fullName evidence="4">Protein kinase domain-containing protein</fullName>
    </recommendedName>
</protein>
<dbReference type="InterPro" id="IPR000719">
    <property type="entry name" value="Prot_kinase_dom"/>
</dbReference>
<dbReference type="GO" id="GO:0004674">
    <property type="term" value="F:protein serine/threonine kinase activity"/>
    <property type="evidence" value="ECO:0007669"/>
    <property type="project" value="UniProtKB-KW"/>
</dbReference>
<sequence>MFIEDLSLRHLEDLHPPNTKDSAVSKITNCNKSMASKVGRQFEMKEKGVSNLVGKVVVVTVKASKEIPRTALIWDLTHVVQPGDCIKLLVVIPPYSSSKWIWGLSRFTSDCTTGHWRYFPGASSDQKDYIADSCSQMMLQLNDVYDPGKVKIRVRIVSSSTCGVVAAEAKKAQSNWVILDNSDPRASPSLLAGIYEGLKKEHTFTSKENQSLFESDSDSSSERLSRFTGSFFHPWMVDSLSPSSYSKHLREGLDFRESRPLYLGILLGGGSLMQNWNLQLMDFHKQISWLKGGFGSVHKAILSDGQAIAVKQHKLASYQGNQEFCYEVEVLSGAQHRNVVMLVGFCIDDGKDC</sequence>
<keyword evidence="1" id="KW-0808">Transferase</keyword>
<dbReference type="InterPro" id="IPR001245">
    <property type="entry name" value="Ser-Thr/Tyr_kinase_cat_dom"/>
</dbReference>
<dbReference type="GO" id="GO:0005524">
    <property type="term" value="F:ATP binding"/>
    <property type="evidence" value="ECO:0007669"/>
    <property type="project" value="UniProtKB-KW"/>
</dbReference>
<evidence type="ECO:0000256" key="1">
    <source>
        <dbReference type="ARBA" id="ARBA00022527"/>
    </source>
</evidence>
<evidence type="ECO:0000259" key="4">
    <source>
        <dbReference type="PROSITE" id="PS50011"/>
    </source>
</evidence>
<reference evidence="5 6" key="1">
    <citation type="journal article" date="2021" name="Commun. Biol.">
        <title>The genome of Shorea leprosula (Dipterocarpaceae) highlights the ecological relevance of drought in aseasonal tropical rainforests.</title>
        <authorList>
            <person name="Ng K.K.S."/>
            <person name="Kobayashi M.J."/>
            <person name="Fawcett J.A."/>
            <person name="Hatakeyama M."/>
            <person name="Paape T."/>
            <person name="Ng C.H."/>
            <person name="Ang C.C."/>
            <person name="Tnah L.H."/>
            <person name="Lee C.T."/>
            <person name="Nishiyama T."/>
            <person name="Sese J."/>
            <person name="O'Brien M.J."/>
            <person name="Copetti D."/>
            <person name="Mohd Noor M.I."/>
            <person name="Ong R.C."/>
            <person name="Putra M."/>
            <person name="Sireger I.Z."/>
            <person name="Indrioko S."/>
            <person name="Kosugi Y."/>
            <person name="Izuno A."/>
            <person name="Isagi Y."/>
            <person name="Lee S.L."/>
            <person name="Shimizu K.K."/>
        </authorList>
    </citation>
    <scope>NUCLEOTIDE SEQUENCE [LARGE SCALE GENOMIC DNA]</scope>
    <source>
        <strain evidence="5">214</strain>
    </source>
</reference>
<accession>A0AAV5JR52</accession>
<dbReference type="FunFam" id="3.30.200.20:FF:000162">
    <property type="entry name" value="Adenine nucleotide alpha hydrolase-like domain kinase"/>
    <property type="match status" value="1"/>
</dbReference>
<keyword evidence="1" id="KW-0723">Serine/threonine-protein kinase</keyword>
<evidence type="ECO:0000256" key="2">
    <source>
        <dbReference type="ARBA" id="ARBA00022741"/>
    </source>
</evidence>
<keyword evidence="1" id="KW-0418">Kinase</keyword>
<dbReference type="AlphaFoldDB" id="A0AAV5JR52"/>
<keyword evidence="2" id="KW-0547">Nucleotide-binding</keyword>
<name>A0AAV5JR52_9ROSI</name>
<keyword evidence="6" id="KW-1185">Reference proteome</keyword>
<evidence type="ECO:0000313" key="5">
    <source>
        <dbReference type="EMBL" id="GKV14042.1"/>
    </source>
</evidence>
<dbReference type="PROSITE" id="PS50011">
    <property type="entry name" value="PROTEIN_KINASE_DOM"/>
    <property type="match status" value="1"/>
</dbReference>
<dbReference type="Gene3D" id="3.30.200.20">
    <property type="entry name" value="Phosphorylase Kinase, domain 1"/>
    <property type="match status" value="1"/>
</dbReference>
<comment type="caution">
    <text evidence="5">The sequence shown here is derived from an EMBL/GenBank/DDBJ whole genome shotgun (WGS) entry which is preliminary data.</text>
</comment>
<dbReference type="PANTHER" id="PTHR47989:SF45">
    <property type="entry name" value="OS01G0709500 PROTEIN"/>
    <property type="match status" value="1"/>
</dbReference>
<evidence type="ECO:0000256" key="3">
    <source>
        <dbReference type="ARBA" id="ARBA00022840"/>
    </source>
</evidence>